<evidence type="ECO:0000256" key="1">
    <source>
        <dbReference type="ARBA" id="ARBA00008898"/>
    </source>
</evidence>
<sequence length="167" mass="18227">MAVQLQKQTADMQLALRQALSLFPTGVVAACALIDGSPVGMSMNSFTSVSLDPPLVSICVARTSTTWPILKTSDRLGLSVLGAQQSALCRRLASRSQERFESGEWQARESGAVLLNDATLWLECEQYASVDGGDHEVILLEVVDSELFPDVKPLIFHQSKFHELQAH</sequence>
<dbReference type="Gene3D" id="2.30.110.10">
    <property type="entry name" value="Electron Transport, Fmn-binding Protein, Chain A"/>
    <property type="match status" value="1"/>
</dbReference>
<proteinExistence type="inferred from homology"/>
<comment type="similarity">
    <text evidence="1">Belongs to the non-flavoprotein flavin reductase family.</text>
</comment>
<dbReference type="PANTHER" id="PTHR30466">
    <property type="entry name" value="FLAVIN REDUCTASE"/>
    <property type="match status" value="1"/>
</dbReference>
<dbReference type="EMBL" id="CP090958">
    <property type="protein sequence ID" value="WGW13256.1"/>
    <property type="molecule type" value="Genomic_DNA"/>
</dbReference>
<dbReference type="PROSITE" id="PS51257">
    <property type="entry name" value="PROKAR_LIPOPROTEIN"/>
    <property type="match status" value="1"/>
</dbReference>
<dbReference type="Pfam" id="PF01613">
    <property type="entry name" value="Flavin_Reduct"/>
    <property type="match status" value="1"/>
</dbReference>
<evidence type="ECO:0000313" key="4">
    <source>
        <dbReference type="EMBL" id="WGW13256.1"/>
    </source>
</evidence>
<keyword evidence="2 4" id="KW-0560">Oxidoreductase</keyword>
<dbReference type="InterPro" id="IPR050268">
    <property type="entry name" value="NADH-dep_flavin_reductase"/>
</dbReference>
<evidence type="ECO:0000256" key="2">
    <source>
        <dbReference type="ARBA" id="ARBA00023002"/>
    </source>
</evidence>
<dbReference type="SMART" id="SM00903">
    <property type="entry name" value="Flavin_Reduct"/>
    <property type="match status" value="1"/>
</dbReference>
<dbReference type="EC" id="1.-.-.-" evidence="4"/>
<feature type="domain" description="Flavin reductase like" evidence="3">
    <location>
        <begin position="20"/>
        <end position="163"/>
    </location>
</feature>
<accession>A0ABY8QYH5</accession>
<keyword evidence="5" id="KW-1185">Reference proteome</keyword>
<protein>
    <submittedName>
        <fullName evidence="4">Flavin reductase family protein</fullName>
        <ecNumber evidence="4">1.-.-.-</ecNumber>
    </submittedName>
</protein>
<name>A0ABY8QYH5_9MICO</name>
<dbReference type="InterPro" id="IPR002563">
    <property type="entry name" value="Flavin_Rdtase-like_dom"/>
</dbReference>
<evidence type="ECO:0000259" key="3">
    <source>
        <dbReference type="SMART" id="SM00903"/>
    </source>
</evidence>
<organism evidence="4 5">
    <name type="scientific">Saxibacter everestensis</name>
    <dbReference type="NCBI Taxonomy" id="2909229"/>
    <lineage>
        <taxon>Bacteria</taxon>
        <taxon>Bacillati</taxon>
        <taxon>Actinomycetota</taxon>
        <taxon>Actinomycetes</taxon>
        <taxon>Micrococcales</taxon>
        <taxon>Brevibacteriaceae</taxon>
        <taxon>Saxibacter</taxon>
    </lineage>
</organism>
<dbReference type="Proteomes" id="UP001209083">
    <property type="component" value="Chromosome"/>
</dbReference>
<dbReference type="RefSeq" id="WP_349640072.1">
    <property type="nucleotide sequence ID" value="NZ_CP090958.1"/>
</dbReference>
<dbReference type="PANTHER" id="PTHR30466:SF11">
    <property type="entry name" value="FLAVIN-DEPENDENT MONOOXYGENASE, REDUCTASE SUBUNIT HSAB"/>
    <property type="match status" value="1"/>
</dbReference>
<reference evidence="4 5" key="1">
    <citation type="submission" date="2023-05" db="EMBL/GenBank/DDBJ databases">
        <title>Lithophilousrod everest ZFBP1038 complete genpme.</title>
        <authorList>
            <person name="Tian M."/>
        </authorList>
    </citation>
    <scope>NUCLEOTIDE SEQUENCE [LARGE SCALE GENOMIC DNA]</scope>
    <source>
        <strain evidence="4 5">ZFBP1038</strain>
    </source>
</reference>
<dbReference type="InterPro" id="IPR012349">
    <property type="entry name" value="Split_barrel_FMN-bd"/>
</dbReference>
<evidence type="ECO:0000313" key="5">
    <source>
        <dbReference type="Proteomes" id="UP001209083"/>
    </source>
</evidence>
<dbReference type="SUPFAM" id="SSF50475">
    <property type="entry name" value="FMN-binding split barrel"/>
    <property type="match status" value="1"/>
</dbReference>
<gene>
    <name evidence="4" type="ORF">LWF01_05670</name>
</gene>
<dbReference type="GO" id="GO:0016491">
    <property type="term" value="F:oxidoreductase activity"/>
    <property type="evidence" value="ECO:0007669"/>
    <property type="project" value="UniProtKB-KW"/>
</dbReference>